<gene>
    <name evidence="2" type="ORF">BG015_008252</name>
</gene>
<evidence type="ECO:0000313" key="3">
    <source>
        <dbReference type="Proteomes" id="UP000748756"/>
    </source>
</evidence>
<dbReference type="Proteomes" id="UP000748756">
    <property type="component" value="Unassembled WGS sequence"/>
</dbReference>
<proteinExistence type="predicted"/>
<reference evidence="2" key="1">
    <citation type="journal article" date="2020" name="Fungal Divers.">
        <title>Resolving the Mortierellaceae phylogeny through synthesis of multi-gene phylogenetics and phylogenomics.</title>
        <authorList>
            <person name="Vandepol N."/>
            <person name="Liber J."/>
            <person name="Desiro A."/>
            <person name="Na H."/>
            <person name="Kennedy M."/>
            <person name="Barry K."/>
            <person name="Grigoriev I.V."/>
            <person name="Miller A.N."/>
            <person name="O'Donnell K."/>
            <person name="Stajich J.E."/>
            <person name="Bonito G."/>
        </authorList>
    </citation>
    <scope>NUCLEOTIDE SEQUENCE</scope>
    <source>
        <strain evidence="2">NRRL 6426</strain>
    </source>
</reference>
<accession>A0A9P5S0T0</accession>
<comment type="caution">
    <text evidence="2">The sequence shown here is derived from an EMBL/GenBank/DDBJ whole genome shotgun (WGS) entry which is preliminary data.</text>
</comment>
<evidence type="ECO:0000256" key="1">
    <source>
        <dbReference type="SAM" id="MobiDB-lite"/>
    </source>
</evidence>
<protein>
    <submittedName>
        <fullName evidence="2">Uncharacterized protein</fullName>
    </submittedName>
</protein>
<dbReference type="InterPro" id="IPR018606">
    <property type="entry name" value="Arb1"/>
</dbReference>
<dbReference type="OrthoDB" id="435402at2759"/>
<organism evidence="2 3">
    <name type="scientific">Linnemannia schmuckeri</name>
    <dbReference type="NCBI Taxonomy" id="64567"/>
    <lineage>
        <taxon>Eukaryota</taxon>
        <taxon>Fungi</taxon>
        <taxon>Fungi incertae sedis</taxon>
        <taxon>Mucoromycota</taxon>
        <taxon>Mortierellomycotina</taxon>
        <taxon>Mortierellomycetes</taxon>
        <taxon>Mortierellales</taxon>
        <taxon>Mortierellaceae</taxon>
        <taxon>Linnemannia</taxon>
    </lineage>
</organism>
<feature type="region of interest" description="Disordered" evidence="1">
    <location>
        <begin position="20"/>
        <end position="140"/>
    </location>
</feature>
<dbReference type="EMBL" id="JAAAUQ010000471">
    <property type="protein sequence ID" value="KAF9149945.1"/>
    <property type="molecule type" value="Genomic_DNA"/>
</dbReference>
<dbReference type="Pfam" id="PF09692">
    <property type="entry name" value="Arb1"/>
    <property type="match status" value="1"/>
</dbReference>
<dbReference type="GO" id="GO:0031047">
    <property type="term" value="P:regulatory ncRNA-mediated gene silencing"/>
    <property type="evidence" value="ECO:0007669"/>
    <property type="project" value="InterPro"/>
</dbReference>
<evidence type="ECO:0000313" key="2">
    <source>
        <dbReference type="EMBL" id="KAF9149945.1"/>
    </source>
</evidence>
<keyword evidence="3" id="KW-1185">Reference proteome</keyword>
<dbReference type="AlphaFoldDB" id="A0A9P5S0T0"/>
<feature type="compositionally biased region" description="Low complexity" evidence="1">
    <location>
        <begin position="43"/>
        <end position="96"/>
    </location>
</feature>
<sequence length="555" mass="61469">MIEEEARDTVRKMFDEILRTLNAEGDYSDSKDEYETGSDAEDNNTTTATTTDKTTFSATTATDNADAEITPTTITSDNSTTGTGITENNNNSNNNSTDDKGGEQEYDENSKISLSYTRPPPAEGTTGEPEKAKRKKRKKTKKAKIELEDYLACEDGIDPLVENPFDSSKTPAERVEIAVTRFRKNRKFSPIRSQILSAYLDYGGIQTGPKMFQGGGVKTGGVDDDGEVDFDAMNAGVDRVDLPEDGQQVDFTNVVTTFLSQHFLQNTGWIDMVYYKDTPVVVAALLNYLLVRDVLPEYKEDLQAALAVAEKAKIELPLCKMISNGWPSRYDKACSLLYGGEWFDYLEHIWQGEAAAIETIGLDRVMARKIVKSVVGPDVDIDTLTVGPREFLEMEVIHIPHIDLGESADADLVPEEEDVTAVDVVDRMLLGEGGKSSDEPVVSVVSNGTATTIITAVEPVPEVVEALMVKYVDVTLAELDPEVPTEWQKPASQRRKIHVFFDPNVSTKLLLGMRIAGYVYTLSNGMSYLEQAKVMPTYYLEADEVMQQPEDEWED</sequence>
<dbReference type="GO" id="GO:0033167">
    <property type="term" value="C:ARC complex"/>
    <property type="evidence" value="ECO:0007669"/>
    <property type="project" value="InterPro"/>
</dbReference>
<name>A0A9P5S0T0_9FUNG</name>